<keyword evidence="12" id="KW-1185">Reference proteome</keyword>
<proteinExistence type="predicted"/>
<keyword evidence="7 11" id="KW-0456">Lyase</keyword>
<dbReference type="Proteomes" id="UP000809829">
    <property type="component" value="Unassembled WGS sequence"/>
</dbReference>
<gene>
    <name evidence="11" type="ORF">JOC83_000816</name>
</gene>
<evidence type="ECO:0000256" key="8">
    <source>
        <dbReference type="ARBA" id="ARBA00029996"/>
    </source>
</evidence>
<dbReference type="SUPFAM" id="SSF53383">
    <property type="entry name" value="PLP-dependent transferases"/>
    <property type="match status" value="1"/>
</dbReference>
<evidence type="ECO:0000256" key="3">
    <source>
        <dbReference type="ARBA" id="ARBA00004953"/>
    </source>
</evidence>
<evidence type="ECO:0000256" key="1">
    <source>
        <dbReference type="ARBA" id="ARBA00001933"/>
    </source>
</evidence>
<dbReference type="GO" id="GO:0048472">
    <property type="term" value="F:threonine-phosphate decarboxylase activity"/>
    <property type="evidence" value="ECO:0007669"/>
    <property type="project" value="UniProtKB-EC"/>
</dbReference>
<dbReference type="EMBL" id="JAFBFC010000001">
    <property type="protein sequence ID" value="MBM7701990.1"/>
    <property type="molecule type" value="Genomic_DNA"/>
</dbReference>
<comment type="caution">
    <text evidence="11">The sequence shown here is derived from an EMBL/GenBank/DDBJ whole genome shotgun (WGS) entry which is preliminary data.</text>
</comment>
<evidence type="ECO:0000256" key="6">
    <source>
        <dbReference type="ARBA" id="ARBA00022898"/>
    </source>
</evidence>
<accession>A0ABS2QRG2</accession>
<sequence>MRLPSHGANPQKLLRALHTPQQANLLDFSVNTNPLGMPSSFEYWWKDVKKDAFMYPDPEVTELTEKIAFHLNVPLQEVLVTNGAAEAFFLIASLFSHKKVGIIEPTFVEYEQASYAYECEVTKIQLDETNGWQWSIQQVLPFIENVDLLWICHPNNPTGVMYSQSEWEQVLKKAKDHNTVIVIDEAFIDFVEQAVSFVPFIKKGYPVIIVRSMTKMYSIAGIRLGYTLASKTLIQKLKEKQPHWSVNGIAQQIGIACLDEEAFVKETISVVSKERNWVFAQLDTLHLTYSPSVTNYYLCKIPDGWKGREWLMYLASEGIVARHTENFNGLDGRYIRLAIKTRSENEKLIDVIKKGLQIKC</sequence>
<comment type="cofactor">
    <cofactor evidence="1">
        <name>pyridoxal 5'-phosphate</name>
        <dbReference type="ChEBI" id="CHEBI:597326"/>
    </cofactor>
</comment>
<dbReference type="CDD" id="cd00609">
    <property type="entry name" value="AAT_like"/>
    <property type="match status" value="1"/>
</dbReference>
<keyword evidence="5" id="KW-0169">Cobalamin biosynthesis</keyword>
<dbReference type="PANTHER" id="PTHR42885">
    <property type="entry name" value="HISTIDINOL-PHOSPHATE AMINOTRANSFERASE-RELATED"/>
    <property type="match status" value="1"/>
</dbReference>
<feature type="domain" description="Aminotransferase class I/classII large" evidence="10">
    <location>
        <begin position="25"/>
        <end position="352"/>
    </location>
</feature>
<dbReference type="InterPro" id="IPR005860">
    <property type="entry name" value="CobD"/>
</dbReference>
<dbReference type="NCBIfam" id="TIGR01140">
    <property type="entry name" value="L_thr_O3P_dcar"/>
    <property type="match status" value="1"/>
</dbReference>
<reference evidence="11 12" key="1">
    <citation type="submission" date="2021-01" db="EMBL/GenBank/DDBJ databases">
        <title>Genomic Encyclopedia of Type Strains, Phase IV (KMG-IV): sequencing the most valuable type-strain genomes for metagenomic binning, comparative biology and taxonomic classification.</title>
        <authorList>
            <person name="Goeker M."/>
        </authorList>
    </citation>
    <scope>NUCLEOTIDE SEQUENCE [LARGE SCALE GENOMIC DNA]</scope>
    <source>
        <strain evidence="11 12">DSM 104297</strain>
    </source>
</reference>
<protein>
    <recommendedName>
        <fullName evidence="4">threonine-phosphate decarboxylase</fullName>
        <ecNumber evidence="4">4.1.1.81</ecNumber>
    </recommendedName>
    <alternativeName>
        <fullName evidence="8">L-threonine-O-3-phosphate decarboxylase</fullName>
    </alternativeName>
</protein>
<evidence type="ECO:0000259" key="10">
    <source>
        <dbReference type="Pfam" id="PF00155"/>
    </source>
</evidence>
<keyword evidence="6" id="KW-0663">Pyridoxal phosphate</keyword>
<evidence type="ECO:0000256" key="2">
    <source>
        <dbReference type="ARBA" id="ARBA00003444"/>
    </source>
</evidence>
<organism evidence="11 12">
    <name type="scientific">Priestia iocasae</name>
    <dbReference type="NCBI Taxonomy" id="2291674"/>
    <lineage>
        <taxon>Bacteria</taxon>
        <taxon>Bacillati</taxon>
        <taxon>Bacillota</taxon>
        <taxon>Bacilli</taxon>
        <taxon>Bacillales</taxon>
        <taxon>Bacillaceae</taxon>
        <taxon>Priestia</taxon>
    </lineage>
</organism>
<evidence type="ECO:0000256" key="5">
    <source>
        <dbReference type="ARBA" id="ARBA00022573"/>
    </source>
</evidence>
<dbReference type="PROSITE" id="PS00105">
    <property type="entry name" value="AA_TRANSFER_CLASS_1"/>
    <property type="match status" value="1"/>
</dbReference>
<dbReference type="Gene3D" id="3.40.640.10">
    <property type="entry name" value="Type I PLP-dependent aspartate aminotransferase-like (Major domain)"/>
    <property type="match status" value="1"/>
</dbReference>
<dbReference type="InterPro" id="IPR004839">
    <property type="entry name" value="Aminotransferase_I/II_large"/>
</dbReference>
<dbReference type="InterPro" id="IPR004838">
    <property type="entry name" value="NHTrfase_class1_PyrdxlP-BS"/>
</dbReference>
<dbReference type="InterPro" id="IPR015422">
    <property type="entry name" value="PyrdxlP-dep_Trfase_small"/>
</dbReference>
<evidence type="ECO:0000313" key="11">
    <source>
        <dbReference type="EMBL" id="MBM7701990.1"/>
    </source>
</evidence>
<comment type="pathway">
    <text evidence="3">Cofactor biosynthesis; adenosylcobalamin biosynthesis.</text>
</comment>
<evidence type="ECO:0000256" key="7">
    <source>
        <dbReference type="ARBA" id="ARBA00023239"/>
    </source>
</evidence>
<evidence type="ECO:0000256" key="9">
    <source>
        <dbReference type="ARBA" id="ARBA00048531"/>
    </source>
</evidence>
<dbReference type="PANTHER" id="PTHR42885:SF1">
    <property type="entry name" value="THREONINE-PHOSPHATE DECARBOXYLASE"/>
    <property type="match status" value="1"/>
</dbReference>
<evidence type="ECO:0000256" key="4">
    <source>
        <dbReference type="ARBA" id="ARBA00012285"/>
    </source>
</evidence>
<dbReference type="RefSeq" id="WP_205184139.1">
    <property type="nucleotide sequence ID" value="NZ_JAFBFC010000001.1"/>
</dbReference>
<dbReference type="Pfam" id="PF00155">
    <property type="entry name" value="Aminotran_1_2"/>
    <property type="match status" value="1"/>
</dbReference>
<dbReference type="InterPro" id="IPR015421">
    <property type="entry name" value="PyrdxlP-dep_Trfase_major"/>
</dbReference>
<name>A0ABS2QRG2_9BACI</name>
<evidence type="ECO:0000313" key="12">
    <source>
        <dbReference type="Proteomes" id="UP000809829"/>
    </source>
</evidence>
<comment type="function">
    <text evidence="2">Decarboxylates L-threonine-O-3-phosphate to yield (R)-1-amino-2-propanol O-2-phosphate, the precursor for the linkage between the nucleotide loop and the corrin ring in cobalamin.</text>
</comment>
<dbReference type="InterPro" id="IPR015424">
    <property type="entry name" value="PyrdxlP-dep_Trfase"/>
</dbReference>
<dbReference type="Gene3D" id="3.90.1150.10">
    <property type="entry name" value="Aspartate Aminotransferase, domain 1"/>
    <property type="match status" value="1"/>
</dbReference>
<comment type="catalytic activity">
    <reaction evidence="9">
        <text>O-phospho-L-threonine + H(+) = (R)-1-aminopropan-2-yl phosphate + CO2</text>
        <dbReference type="Rhea" id="RHEA:11492"/>
        <dbReference type="ChEBI" id="CHEBI:15378"/>
        <dbReference type="ChEBI" id="CHEBI:16526"/>
        <dbReference type="ChEBI" id="CHEBI:58563"/>
        <dbReference type="ChEBI" id="CHEBI:58675"/>
        <dbReference type="EC" id="4.1.1.81"/>
    </reaction>
</comment>
<dbReference type="EC" id="4.1.1.81" evidence="4"/>